<accession>A0A4Y9R577</accession>
<dbReference type="EMBL" id="SPQZ01000002">
    <property type="protein sequence ID" value="TFV98696.1"/>
    <property type="molecule type" value="Genomic_DNA"/>
</dbReference>
<keyword evidence="1" id="KW-0805">Transcription regulation</keyword>
<dbReference type="Pfam" id="PF00392">
    <property type="entry name" value="GntR"/>
    <property type="match status" value="1"/>
</dbReference>
<keyword evidence="2" id="KW-0238">DNA-binding</keyword>
<evidence type="ECO:0000256" key="1">
    <source>
        <dbReference type="ARBA" id="ARBA00023015"/>
    </source>
</evidence>
<dbReference type="PANTHER" id="PTHR43537">
    <property type="entry name" value="TRANSCRIPTIONAL REGULATOR, GNTR FAMILY"/>
    <property type="match status" value="1"/>
</dbReference>
<organism evidence="5 6">
    <name type="scientific">Orlajensenia leifsoniae</name>
    <dbReference type="NCBI Taxonomy" id="2561933"/>
    <lineage>
        <taxon>Bacteria</taxon>
        <taxon>Bacillati</taxon>
        <taxon>Actinomycetota</taxon>
        <taxon>Actinomycetes</taxon>
        <taxon>Micrococcales</taxon>
        <taxon>Microbacteriaceae</taxon>
        <taxon>Orlajensenia</taxon>
    </lineage>
</organism>
<dbReference type="InterPro" id="IPR036388">
    <property type="entry name" value="WH-like_DNA-bd_sf"/>
</dbReference>
<dbReference type="GO" id="GO:0003677">
    <property type="term" value="F:DNA binding"/>
    <property type="evidence" value="ECO:0007669"/>
    <property type="project" value="UniProtKB-KW"/>
</dbReference>
<dbReference type="Pfam" id="PF07729">
    <property type="entry name" value="FCD"/>
    <property type="match status" value="1"/>
</dbReference>
<evidence type="ECO:0000256" key="3">
    <source>
        <dbReference type="ARBA" id="ARBA00023163"/>
    </source>
</evidence>
<dbReference type="PRINTS" id="PR00035">
    <property type="entry name" value="HTHGNTR"/>
</dbReference>
<dbReference type="Gene3D" id="1.10.10.10">
    <property type="entry name" value="Winged helix-like DNA-binding domain superfamily/Winged helix DNA-binding domain"/>
    <property type="match status" value="1"/>
</dbReference>
<comment type="caution">
    <text evidence="5">The sequence shown here is derived from an EMBL/GenBank/DDBJ whole genome shotgun (WGS) entry which is preliminary data.</text>
</comment>
<reference evidence="5 6" key="1">
    <citation type="journal article" date="2018" name="J. Microbiol.">
        <title>Leifsonia flava sp. nov., a novel actinobacterium isolated from the rhizosphere of Aquilegia viridiflora.</title>
        <authorList>
            <person name="Cai Y."/>
            <person name="Tao W.Z."/>
            <person name="Ma Y.J."/>
            <person name="Cheng J."/>
            <person name="Zhang M.Y."/>
            <person name="Zhang Y.X."/>
        </authorList>
    </citation>
    <scope>NUCLEOTIDE SEQUENCE [LARGE SCALE GENOMIC DNA]</scope>
    <source>
        <strain evidence="5 6">SYP-B2174</strain>
    </source>
</reference>
<evidence type="ECO:0000313" key="5">
    <source>
        <dbReference type="EMBL" id="TFV98696.1"/>
    </source>
</evidence>
<dbReference type="RefSeq" id="WP_135119237.1">
    <property type="nucleotide sequence ID" value="NZ_SPQZ01000002.1"/>
</dbReference>
<evidence type="ECO:0000259" key="4">
    <source>
        <dbReference type="PROSITE" id="PS50949"/>
    </source>
</evidence>
<dbReference type="InterPro" id="IPR008920">
    <property type="entry name" value="TF_FadR/GntR_C"/>
</dbReference>
<evidence type="ECO:0000313" key="6">
    <source>
        <dbReference type="Proteomes" id="UP000298127"/>
    </source>
</evidence>
<dbReference type="PROSITE" id="PS50949">
    <property type="entry name" value="HTH_GNTR"/>
    <property type="match status" value="1"/>
</dbReference>
<dbReference type="SUPFAM" id="SSF48008">
    <property type="entry name" value="GntR ligand-binding domain-like"/>
    <property type="match status" value="1"/>
</dbReference>
<dbReference type="CDD" id="cd07377">
    <property type="entry name" value="WHTH_GntR"/>
    <property type="match status" value="1"/>
</dbReference>
<dbReference type="AlphaFoldDB" id="A0A4Y9R577"/>
<dbReference type="Proteomes" id="UP000298127">
    <property type="component" value="Unassembled WGS sequence"/>
</dbReference>
<sequence length="258" mass="27396">MTDTGGTDAAGDLSADLLLRPGKVVNAFEETVQRLLQTIRLGLIGPGGRLPAERELASMLSVSRDTLRDAIGALADAGYVVSRRGRYGGTFVVDELPTGTPVMRAGSAGGSAVLVERPAVTPAEIEDTLVLRSILEVGAARQAATGELSGIERERLWQALEDCSAGSAEDYRRLDSRLHLLIAELVGSPSLVPLIADVRMRTNELLDRIPLIAANIVHSNEQHEDIVKAILRGHPDAAAQAMEEHIAGSEALLRGFLG</sequence>
<proteinExistence type="predicted"/>
<dbReference type="GO" id="GO:0003700">
    <property type="term" value="F:DNA-binding transcription factor activity"/>
    <property type="evidence" value="ECO:0007669"/>
    <property type="project" value="InterPro"/>
</dbReference>
<dbReference type="SMART" id="SM00895">
    <property type="entry name" value="FCD"/>
    <property type="match status" value="1"/>
</dbReference>
<dbReference type="SMART" id="SM00345">
    <property type="entry name" value="HTH_GNTR"/>
    <property type="match status" value="1"/>
</dbReference>
<keyword evidence="6" id="KW-1185">Reference proteome</keyword>
<dbReference type="PANTHER" id="PTHR43537:SF24">
    <property type="entry name" value="GLUCONATE OPERON TRANSCRIPTIONAL REPRESSOR"/>
    <property type="match status" value="1"/>
</dbReference>
<dbReference type="SUPFAM" id="SSF46785">
    <property type="entry name" value="Winged helix' DNA-binding domain"/>
    <property type="match status" value="1"/>
</dbReference>
<protein>
    <submittedName>
        <fullName evidence="5">FadR family transcriptional regulator</fullName>
    </submittedName>
</protein>
<dbReference type="Gene3D" id="1.20.120.530">
    <property type="entry name" value="GntR ligand-binding domain-like"/>
    <property type="match status" value="1"/>
</dbReference>
<dbReference type="InterPro" id="IPR000524">
    <property type="entry name" value="Tscrpt_reg_HTH_GntR"/>
</dbReference>
<feature type="domain" description="HTH gntR-type" evidence="4">
    <location>
        <begin position="25"/>
        <end position="95"/>
    </location>
</feature>
<keyword evidence="3" id="KW-0804">Transcription</keyword>
<dbReference type="InterPro" id="IPR011711">
    <property type="entry name" value="GntR_C"/>
</dbReference>
<gene>
    <name evidence="5" type="ORF">E4M00_04020</name>
</gene>
<evidence type="ECO:0000256" key="2">
    <source>
        <dbReference type="ARBA" id="ARBA00023125"/>
    </source>
</evidence>
<dbReference type="InterPro" id="IPR036390">
    <property type="entry name" value="WH_DNA-bd_sf"/>
</dbReference>
<name>A0A4Y9R577_9MICO</name>